<evidence type="ECO:0000256" key="6">
    <source>
        <dbReference type="ARBA" id="ARBA00022989"/>
    </source>
</evidence>
<evidence type="ECO:0000313" key="12">
    <source>
        <dbReference type="EMBL" id="GAA5086592.1"/>
    </source>
</evidence>
<dbReference type="PANTHER" id="PTHR23517:SF15">
    <property type="entry name" value="PROTON-DEPENDENT OLIGOPEPTIDE FAMILY TRANSPORT PROTEIN"/>
    <property type="match status" value="1"/>
</dbReference>
<dbReference type="PANTHER" id="PTHR23517">
    <property type="entry name" value="RESISTANCE PROTEIN MDTM, PUTATIVE-RELATED-RELATED"/>
    <property type="match status" value="1"/>
</dbReference>
<dbReference type="Pfam" id="PF00854">
    <property type="entry name" value="PTR2"/>
    <property type="match status" value="1"/>
</dbReference>
<dbReference type="InterPro" id="IPR050171">
    <property type="entry name" value="MFS_Transporters"/>
</dbReference>
<keyword evidence="4" id="KW-1003">Cell membrane</keyword>
<feature type="transmembrane region" description="Helical" evidence="10">
    <location>
        <begin position="277"/>
        <end position="299"/>
    </location>
</feature>
<keyword evidence="6 10" id="KW-1133">Transmembrane helix</keyword>
<keyword evidence="3 8" id="KW-0813">Transport</keyword>
<feature type="transmembrane region" description="Helical" evidence="10">
    <location>
        <begin position="116"/>
        <end position="138"/>
    </location>
</feature>
<feature type="transmembrane region" description="Helical" evidence="10">
    <location>
        <begin position="481"/>
        <end position="502"/>
    </location>
</feature>
<evidence type="ECO:0000313" key="13">
    <source>
        <dbReference type="Proteomes" id="UP001501407"/>
    </source>
</evidence>
<dbReference type="InterPro" id="IPR036259">
    <property type="entry name" value="MFS_trans_sf"/>
</dbReference>
<evidence type="ECO:0000256" key="2">
    <source>
        <dbReference type="ARBA" id="ARBA00005982"/>
    </source>
</evidence>
<feature type="transmembrane region" description="Helical" evidence="10">
    <location>
        <begin position="508"/>
        <end position="533"/>
    </location>
</feature>
<evidence type="ECO:0000256" key="1">
    <source>
        <dbReference type="ARBA" id="ARBA00004651"/>
    </source>
</evidence>
<dbReference type="PROSITE" id="PS01023">
    <property type="entry name" value="PTR2_2"/>
    <property type="match status" value="1"/>
</dbReference>
<gene>
    <name evidence="12" type="ORF">GCM10025760_06730</name>
</gene>
<evidence type="ECO:0000256" key="5">
    <source>
        <dbReference type="ARBA" id="ARBA00022692"/>
    </source>
</evidence>
<feature type="transmembrane region" description="Helical" evidence="10">
    <location>
        <begin position="147"/>
        <end position="169"/>
    </location>
</feature>
<organism evidence="12 13">
    <name type="scientific">Microbacterium yannicii</name>
    <dbReference type="NCBI Taxonomy" id="671622"/>
    <lineage>
        <taxon>Bacteria</taxon>
        <taxon>Bacillati</taxon>
        <taxon>Actinomycetota</taxon>
        <taxon>Actinomycetes</taxon>
        <taxon>Micrococcales</taxon>
        <taxon>Microbacteriaceae</taxon>
        <taxon>Microbacterium</taxon>
    </lineage>
</organism>
<accession>A0ABP9LYX9</accession>
<feature type="transmembrane region" description="Helical" evidence="10">
    <location>
        <begin position="337"/>
        <end position="354"/>
    </location>
</feature>
<feature type="transmembrane region" description="Helical" evidence="10">
    <location>
        <begin position="175"/>
        <end position="198"/>
    </location>
</feature>
<proteinExistence type="inferred from homology"/>
<comment type="similarity">
    <text evidence="2 8">Belongs to the major facilitator superfamily. Proton-dependent oligopeptide transporter (POT/PTR) (TC 2.A.17) family.</text>
</comment>
<evidence type="ECO:0000256" key="3">
    <source>
        <dbReference type="ARBA" id="ARBA00022448"/>
    </source>
</evidence>
<keyword evidence="5 8" id="KW-0812">Transmembrane</keyword>
<keyword evidence="13" id="KW-1185">Reference proteome</keyword>
<feature type="transmembrane region" description="Helical" evidence="10">
    <location>
        <begin position="414"/>
        <end position="434"/>
    </location>
</feature>
<feature type="transmembrane region" description="Helical" evidence="10">
    <location>
        <begin position="235"/>
        <end position="256"/>
    </location>
</feature>
<feature type="compositionally biased region" description="Low complexity" evidence="9">
    <location>
        <begin position="41"/>
        <end position="59"/>
    </location>
</feature>
<feature type="transmembrane region" description="Helical" evidence="10">
    <location>
        <begin position="210"/>
        <end position="229"/>
    </location>
</feature>
<dbReference type="SUPFAM" id="SSF103473">
    <property type="entry name" value="MFS general substrate transporter"/>
    <property type="match status" value="1"/>
</dbReference>
<evidence type="ECO:0000256" key="7">
    <source>
        <dbReference type="ARBA" id="ARBA00023136"/>
    </source>
</evidence>
<keyword evidence="7 10" id="KW-0472">Membrane</keyword>
<feature type="transmembrane region" description="Helical" evidence="10">
    <location>
        <begin position="87"/>
        <end position="104"/>
    </location>
</feature>
<evidence type="ECO:0000256" key="8">
    <source>
        <dbReference type="RuleBase" id="RU003755"/>
    </source>
</evidence>
<reference evidence="13" key="1">
    <citation type="journal article" date="2019" name="Int. J. Syst. Evol. Microbiol.">
        <title>The Global Catalogue of Microorganisms (GCM) 10K type strain sequencing project: providing services to taxonomists for standard genome sequencing and annotation.</title>
        <authorList>
            <consortium name="The Broad Institute Genomics Platform"/>
            <consortium name="The Broad Institute Genome Sequencing Center for Infectious Disease"/>
            <person name="Wu L."/>
            <person name="Ma J."/>
        </authorList>
    </citation>
    <scope>NUCLEOTIDE SEQUENCE [LARGE SCALE GENOMIC DNA]</scope>
    <source>
        <strain evidence="13">JCM 18959</strain>
    </source>
</reference>
<feature type="compositionally biased region" description="Basic and acidic residues" evidence="9">
    <location>
        <begin position="1"/>
        <end position="21"/>
    </location>
</feature>
<feature type="region of interest" description="Disordered" evidence="9">
    <location>
        <begin position="1"/>
        <end position="59"/>
    </location>
</feature>
<feature type="domain" description="Major facilitator superfamily (MFS) profile" evidence="11">
    <location>
        <begin position="74"/>
        <end position="530"/>
    </location>
</feature>
<comment type="caution">
    <text evidence="12">The sequence shown here is derived from an EMBL/GenBank/DDBJ whole genome shotgun (WGS) entry which is preliminary data.</text>
</comment>
<evidence type="ECO:0000256" key="10">
    <source>
        <dbReference type="SAM" id="Phobius"/>
    </source>
</evidence>
<evidence type="ECO:0000256" key="4">
    <source>
        <dbReference type="ARBA" id="ARBA00022475"/>
    </source>
</evidence>
<dbReference type="InterPro" id="IPR000109">
    <property type="entry name" value="POT_fam"/>
</dbReference>
<dbReference type="NCBIfam" id="TIGR00924">
    <property type="entry name" value="yjdL_sub1_fam"/>
    <property type="match status" value="1"/>
</dbReference>
<evidence type="ECO:0000259" key="11">
    <source>
        <dbReference type="PROSITE" id="PS50850"/>
    </source>
</evidence>
<feature type="transmembrane region" description="Helical" evidence="10">
    <location>
        <begin position="305"/>
        <end position="325"/>
    </location>
</feature>
<dbReference type="InterPro" id="IPR018456">
    <property type="entry name" value="PTR2_symporter_CS"/>
</dbReference>
<dbReference type="EMBL" id="BAABKZ010000001">
    <property type="protein sequence ID" value="GAA5086592.1"/>
    <property type="molecule type" value="Genomic_DNA"/>
</dbReference>
<name>A0ABP9LYX9_9MICO</name>
<feature type="transmembrane region" description="Helical" evidence="10">
    <location>
        <begin position="440"/>
        <end position="460"/>
    </location>
</feature>
<feature type="transmembrane region" description="Helical" evidence="10">
    <location>
        <begin position="382"/>
        <end position="402"/>
    </location>
</feature>
<dbReference type="InterPro" id="IPR020846">
    <property type="entry name" value="MFS_dom"/>
</dbReference>
<dbReference type="Gene3D" id="1.20.1250.20">
    <property type="entry name" value="MFS general substrate transporter like domains"/>
    <property type="match status" value="1"/>
</dbReference>
<sequence>MDGRDQGFQDGDRTRRGRGEPDQVPVGPPDGATAASDATRTGTVAAASGTDAAGTTAPDDGADHDARFFGQPWALAHIFGVEMWERFSFYGMQGILLIYMYYSIADGGLGIPEATATGIVGAYGGTVYLSTILGAWVADRLLGSERVLFFSAWVIMGGHIALAVLPNIWGLGVGLVLVAIGSGGLKANATAVVGTLYTPKDPRRDAGFSLFYLGINLGAFLGPIVTGFLQSNVGFHWGFAAAAIGMAIGLIQYSFGRKQLPASSRVVANPLPANRRLVAIGVGIAGLLVIVVLVLTGVIRADNLAGVVIIVTLGAAIAYFCVIIASRHISGDERSRVIGFIPLFIVNVGFWSLYQQQFTVLTIYSDQRLNRSILGWEMPVSWVNSINPIFVIILSGVFAAIWTKLGTRAPSAPVKFSLGAMIMGVAFLLFLPWANGAPNSTPLLAIVLILLVFTIAELFISPPGLSVTTKLAPERFHTQMVALYFLSVALGTAIAGWLAQFYDPTNEVPYFTILGVIAILLGLALLASVRPVLKLMRGVR</sequence>
<comment type="subcellular location">
    <subcellularLocation>
        <location evidence="1">Cell membrane</location>
        <topology evidence="1">Multi-pass membrane protein</topology>
    </subcellularLocation>
    <subcellularLocation>
        <location evidence="8">Membrane</location>
        <topology evidence="8">Multi-pass membrane protein</topology>
    </subcellularLocation>
</comment>
<dbReference type="PROSITE" id="PS50850">
    <property type="entry name" value="MFS"/>
    <property type="match status" value="1"/>
</dbReference>
<dbReference type="CDD" id="cd17346">
    <property type="entry name" value="MFS_DtpA_like"/>
    <property type="match status" value="1"/>
</dbReference>
<dbReference type="InterPro" id="IPR005279">
    <property type="entry name" value="Dipep/tripep_permease"/>
</dbReference>
<dbReference type="RefSeq" id="WP_206687284.1">
    <property type="nucleotide sequence ID" value="NZ_BAABKZ010000001.1"/>
</dbReference>
<evidence type="ECO:0000256" key="9">
    <source>
        <dbReference type="SAM" id="MobiDB-lite"/>
    </source>
</evidence>
<protein>
    <submittedName>
        <fullName evidence="12">Peptide MFS transporter</fullName>
    </submittedName>
</protein>
<dbReference type="Proteomes" id="UP001501407">
    <property type="component" value="Unassembled WGS sequence"/>
</dbReference>